<keyword evidence="9" id="KW-0472">Membrane</keyword>
<dbReference type="CDD" id="cd00342">
    <property type="entry name" value="gram_neg_porins"/>
    <property type="match status" value="1"/>
</dbReference>
<feature type="chain" id="PRO_5014640372" evidence="11">
    <location>
        <begin position="24"/>
        <end position="351"/>
    </location>
</feature>
<dbReference type="GO" id="GO:0006811">
    <property type="term" value="P:monoatomic ion transport"/>
    <property type="evidence" value="ECO:0007669"/>
    <property type="project" value="UniProtKB-KW"/>
</dbReference>
<dbReference type="PRINTS" id="PR00184">
    <property type="entry name" value="NEISSPPORIN"/>
</dbReference>
<keyword evidence="7" id="KW-0406">Ion transport</keyword>
<evidence type="ECO:0000256" key="5">
    <source>
        <dbReference type="ARBA" id="ARBA00022692"/>
    </source>
</evidence>
<dbReference type="GO" id="GO:0015288">
    <property type="term" value="F:porin activity"/>
    <property type="evidence" value="ECO:0007669"/>
    <property type="project" value="UniProtKB-KW"/>
</dbReference>
<dbReference type="AlphaFoldDB" id="A0A2N7WLF1"/>
<evidence type="ECO:0000256" key="11">
    <source>
        <dbReference type="SAM" id="SignalP"/>
    </source>
</evidence>
<comment type="subcellular location">
    <subcellularLocation>
        <location evidence="1">Cell outer membrane</location>
        <topology evidence="1">Multi-pass membrane protein</topology>
    </subcellularLocation>
</comment>
<dbReference type="RefSeq" id="WP_018442827.1">
    <property type="nucleotide sequence ID" value="NZ_KB890195.1"/>
</dbReference>
<keyword evidence="4" id="KW-1134">Transmembrane beta strand</keyword>
<evidence type="ECO:0000256" key="7">
    <source>
        <dbReference type="ARBA" id="ARBA00023065"/>
    </source>
</evidence>
<dbReference type="STRING" id="863227.GCA_000373005_04227"/>
<reference evidence="13 14" key="1">
    <citation type="submission" date="2018-01" db="EMBL/GenBank/DDBJ databases">
        <title>Whole genome analyses suggest that Burkholderia sensu lato contains two further novel genera in the rhizoxinica-symbiotica group Mycetohabitans gen. nov., and Trinickia gen. nov.: implications for the evolution of diazotrophy and nodulation in the Burkholderiaceae.</title>
        <authorList>
            <person name="Estrada-de los Santos P."/>
            <person name="Palmer M."/>
            <person name="Chavez-Ramirez B."/>
            <person name="Beukes C."/>
            <person name="Steenkamp E.T."/>
            <person name="Hirsch A.M."/>
            <person name="Manyaka P."/>
            <person name="Maluk M."/>
            <person name="Lafos M."/>
            <person name="Crook M."/>
            <person name="Gross E."/>
            <person name="Simon M.F."/>
            <person name="Bueno dos Reis Junior F."/>
            <person name="Poole P.S."/>
            <person name="Venter S.N."/>
            <person name="James E.K."/>
        </authorList>
    </citation>
    <scope>NUCLEOTIDE SEQUENCE [LARGE SCALE GENOMIC DNA]</scope>
    <source>
        <strain evidence="13 14">JPY 581</strain>
    </source>
</reference>
<feature type="signal peptide" evidence="11">
    <location>
        <begin position="1"/>
        <end position="23"/>
    </location>
</feature>
<dbReference type="GO" id="GO:0046930">
    <property type="term" value="C:pore complex"/>
    <property type="evidence" value="ECO:0007669"/>
    <property type="project" value="UniProtKB-KW"/>
</dbReference>
<proteinExistence type="predicted"/>
<dbReference type="InterPro" id="IPR023614">
    <property type="entry name" value="Porin_dom_sf"/>
</dbReference>
<dbReference type="InterPro" id="IPR050298">
    <property type="entry name" value="Gram-neg_bact_OMP"/>
</dbReference>
<keyword evidence="6 11" id="KW-0732">Signal</keyword>
<dbReference type="Pfam" id="PF13609">
    <property type="entry name" value="Porin_4"/>
    <property type="match status" value="1"/>
</dbReference>
<dbReference type="PANTHER" id="PTHR34501:SF9">
    <property type="entry name" value="MAJOR OUTER MEMBRANE PROTEIN P.IA"/>
    <property type="match status" value="1"/>
</dbReference>
<keyword evidence="14" id="KW-1185">Reference proteome</keyword>
<dbReference type="SUPFAM" id="SSF56935">
    <property type="entry name" value="Porins"/>
    <property type="match status" value="1"/>
</dbReference>
<evidence type="ECO:0000256" key="8">
    <source>
        <dbReference type="ARBA" id="ARBA00023114"/>
    </source>
</evidence>
<keyword evidence="3" id="KW-0813">Transport</keyword>
<dbReference type="GO" id="GO:0009279">
    <property type="term" value="C:cell outer membrane"/>
    <property type="evidence" value="ECO:0007669"/>
    <property type="project" value="UniProtKB-SubCell"/>
</dbReference>
<comment type="caution">
    <text evidence="13">The sequence shown here is derived from an EMBL/GenBank/DDBJ whole genome shotgun (WGS) entry which is preliminary data.</text>
</comment>
<dbReference type="Proteomes" id="UP000235777">
    <property type="component" value="Unassembled WGS sequence"/>
</dbReference>
<evidence type="ECO:0000256" key="4">
    <source>
        <dbReference type="ARBA" id="ARBA00022452"/>
    </source>
</evidence>
<keyword evidence="10" id="KW-0998">Cell outer membrane</keyword>
<protein>
    <submittedName>
        <fullName evidence="13">Porin</fullName>
    </submittedName>
</protein>
<evidence type="ECO:0000256" key="3">
    <source>
        <dbReference type="ARBA" id="ARBA00022448"/>
    </source>
</evidence>
<dbReference type="PANTHER" id="PTHR34501">
    <property type="entry name" value="PROTEIN YDDL-RELATED"/>
    <property type="match status" value="1"/>
</dbReference>
<evidence type="ECO:0000313" key="14">
    <source>
        <dbReference type="Proteomes" id="UP000235777"/>
    </source>
</evidence>
<dbReference type="InterPro" id="IPR033900">
    <property type="entry name" value="Gram_neg_porin_domain"/>
</dbReference>
<accession>A0A2N7WLF1</accession>
<evidence type="ECO:0000313" key="13">
    <source>
        <dbReference type="EMBL" id="PMS30115.1"/>
    </source>
</evidence>
<feature type="domain" description="Porin" evidence="12">
    <location>
        <begin position="14"/>
        <end position="318"/>
    </location>
</feature>
<dbReference type="InterPro" id="IPR002299">
    <property type="entry name" value="Porin_Neis"/>
</dbReference>
<evidence type="ECO:0000256" key="10">
    <source>
        <dbReference type="ARBA" id="ARBA00023237"/>
    </source>
</evidence>
<comment type="subunit">
    <text evidence="2">Homotrimer.</text>
</comment>
<gene>
    <name evidence="13" type="ORF">C0Z20_30415</name>
</gene>
<dbReference type="OrthoDB" id="8961834at2"/>
<dbReference type="EMBL" id="PNYC01000035">
    <property type="protein sequence ID" value="PMS30115.1"/>
    <property type="molecule type" value="Genomic_DNA"/>
</dbReference>
<name>A0A2N7WLF1_9BURK</name>
<evidence type="ECO:0000256" key="6">
    <source>
        <dbReference type="ARBA" id="ARBA00022729"/>
    </source>
</evidence>
<organism evidence="13 14">
    <name type="scientific">Trinickia symbiotica</name>
    <dbReference type="NCBI Taxonomy" id="863227"/>
    <lineage>
        <taxon>Bacteria</taxon>
        <taxon>Pseudomonadati</taxon>
        <taxon>Pseudomonadota</taxon>
        <taxon>Betaproteobacteria</taxon>
        <taxon>Burkholderiales</taxon>
        <taxon>Burkholderiaceae</taxon>
        <taxon>Trinickia</taxon>
    </lineage>
</organism>
<keyword evidence="5" id="KW-0812">Transmembrane</keyword>
<dbReference type="Gene3D" id="2.40.160.10">
    <property type="entry name" value="Porin"/>
    <property type="match status" value="1"/>
</dbReference>
<evidence type="ECO:0000256" key="1">
    <source>
        <dbReference type="ARBA" id="ARBA00004571"/>
    </source>
</evidence>
<keyword evidence="8" id="KW-0626">Porin</keyword>
<evidence type="ECO:0000256" key="2">
    <source>
        <dbReference type="ARBA" id="ARBA00011233"/>
    </source>
</evidence>
<sequence length="351" mass="36659">MGNKYVKAMLAGYALAVAYSASAQSSVTLYGAVDSSIYYQNKTPKNQGKTFQLLDGGMESSHFGMIGTEDLGGGYRAGFKIESGFLTTNGALGNSNGGLFGRNAYVSLDGPFGSVKAGLQFSPFFLAVYDTDPSGFSDQASALIPYLNNFLIAGLFSNNTVSYTTPVFGGFSGAAMFGFGGVAGNFKAGKQQSFSAKYSDHGILAEVAYFSANDATGGTAQQGRLAGLTYKWGELTVGGAFVNYKTPGSTTGVKNVNVYSASGHYWVTPALGVFGGVYVSRDQNSSANRSELYGLGTEYLLSKRTDLYAQVGVVHNKGIMGTGLNSQSMNSLEGLPAGTTVGVNVGITHRF</sequence>
<evidence type="ECO:0000256" key="9">
    <source>
        <dbReference type="ARBA" id="ARBA00023136"/>
    </source>
</evidence>
<evidence type="ECO:0000259" key="12">
    <source>
        <dbReference type="Pfam" id="PF13609"/>
    </source>
</evidence>